<dbReference type="Pfam" id="PF05150">
    <property type="entry name" value="Legionella_OMP"/>
    <property type="match status" value="1"/>
</dbReference>
<accession>A0A5C5VVS7</accession>
<reference evidence="1 2" key="1">
    <citation type="submission" date="2019-02" db="EMBL/GenBank/DDBJ databases">
        <title>Deep-cultivation of Planctomycetes and their phenomic and genomic characterization uncovers novel biology.</title>
        <authorList>
            <person name="Wiegand S."/>
            <person name="Jogler M."/>
            <person name="Boedeker C."/>
            <person name="Pinto D."/>
            <person name="Vollmers J."/>
            <person name="Rivas-Marin E."/>
            <person name="Kohn T."/>
            <person name="Peeters S.H."/>
            <person name="Heuer A."/>
            <person name="Rast P."/>
            <person name="Oberbeckmann S."/>
            <person name="Bunk B."/>
            <person name="Jeske O."/>
            <person name="Meyerdierks A."/>
            <person name="Storesund J.E."/>
            <person name="Kallscheuer N."/>
            <person name="Luecker S."/>
            <person name="Lage O.M."/>
            <person name="Pohl T."/>
            <person name="Merkel B.J."/>
            <person name="Hornburger P."/>
            <person name="Mueller R.-W."/>
            <person name="Bruemmer F."/>
            <person name="Labrenz M."/>
            <person name="Spormann A.M."/>
            <person name="Op Den Camp H."/>
            <person name="Overmann J."/>
            <person name="Amann R."/>
            <person name="Jetten M.S.M."/>
            <person name="Mascher T."/>
            <person name="Medema M.H."/>
            <person name="Devos D.P."/>
            <person name="Kaster A.-K."/>
            <person name="Ovreas L."/>
            <person name="Rohde M."/>
            <person name="Galperin M.Y."/>
            <person name="Jogler C."/>
        </authorList>
    </citation>
    <scope>NUCLEOTIDE SEQUENCE [LARGE SCALE GENOMIC DNA]</scope>
    <source>
        <strain evidence="1 2">Pla111</strain>
    </source>
</reference>
<gene>
    <name evidence="1" type="ORF">Pla111_29990</name>
</gene>
<evidence type="ECO:0000313" key="1">
    <source>
        <dbReference type="EMBL" id="TWT41622.1"/>
    </source>
</evidence>
<dbReference type="EMBL" id="SJPH01000008">
    <property type="protein sequence ID" value="TWT41622.1"/>
    <property type="molecule type" value="Genomic_DNA"/>
</dbReference>
<dbReference type="RefSeq" id="WP_146575205.1">
    <property type="nucleotide sequence ID" value="NZ_SJPH01000008.1"/>
</dbReference>
<dbReference type="AlphaFoldDB" id="A0A5C5VVS7"/>
<proteinExistence type="predicted"/>
<keyword evidence="2" id="KW-1185">Reference proteome</keyword>
<dbReference type="OrthoDB" id="271806at2"/>
<protein>
    <submittedName>
        <fullName evidence="1">Uncharacterized protein</fullName>
    </submittedName>
</protein>
<organism evidence="1 2">
    <name type="scientific">Botrimarina hoheduenensis</name>
    <dbReference type="NCBI Taxonomy" id="2528000"/>
    <lineage>
        <taxon>Bacteria</taxon>
        <taxon>Pseudomonadati</taxon>
        <taxon>Planctomycetota</taxon>
        <taxon>Planctomycetia</taxon>
        <taxon>Pirellulales</taxon>
        <taxon>Lacipirellulaceae</taxon>
        <taxon>Botrimarina</taxon>
    </lineage>
</organism>
<name>A0A5C5VVS7_9BACT</name>
<evidence type="ECO:0000313" key="2">
    <source>
        <dbReference type="Proteomes" id="UP000318995"/>
    </source>
</evidence>
<dbReference type="Proteomes" id="UP000318995">
    <property type="component" value="Unassembled WGS sequence"/>
</dbReference>
<sequence>MALSLTSAAFADQDFYAIEEPQSTVVFVGDGPEAPAAGQPTAPAYRTVSTGADLIERACHPSPEQCFNYEPESCDYGYQPACDACGELACECGPPCKPRHHGFFFGEFLYLRPTGGDVTHAQQQDGIGGAGTAPYGRIASIQQDYEPGFRAGMGINLDDCASLTASYTFFESSAADSLIPPVIPGGGGAVRSLVHHPLSTITASVGPVDATQNIDFQLVDVLFHDQLLGCDWCSLGYSLGAVYGNLEQDFAQTGVFSGGAAGTIDTDTMIDFDGGGLKAGLDLERHVGRGIVVYGKVSAAAMSGRVNADYTMVNSTTDVLLAEARWQDNRVISQVEYEIGVRLKTTNDRMRVSAGYQFQHWGNVVTTSDWVDAVRADNYTDLGDTMSFDGLVARVELRY</sequence>
<comment type="caution">
    <text evidence="1">The sequence shown here is derived from an EMBL/GenBank/DDBJ whole genome shotgun (WGS) entry which is preliminary data.</text>
</comment>
<dbReference type="InterPro" id="IPR007825">
    <property type="entry name" value="Major_OMP_Legionella"/>
</dbReference>